<keyword evidence="2" id="KW-1185">Reference proteome</keyword>
<protein>
    <submittedName>
        <fullName evidence="1">Uncharacterized protein</fullName>
    </submittedName>
</protein>
<reference evidence="2" key="1">
    <citation type="submission" date="2016-06" db="EMBL/GenBank/DDBJ databases">
        <authorList>
            <person name="Butler K."/>
        </authorList>
    </citation>
    <scope>NUCLEOTIDE SEQUENCE [LARGE SCALE GENOMIC DNA]</scope>
    <source>
        <strain evidence="2">GCSL-Mp20</strain>
    </source>
</reference>
<gene>
    <name evidence="1" type="ORF">AYY18_00915</name>
</gene>
<organism evidence="1 2">
    <name type="scientific">Morganella psychrotolerans</name>
    <dbReference type="NCBI Taxonomy" id="368603"/>
    <lineage>
        <taxon>Bacteria</taxon>
        <taxon>Pseudomonadati</taxon>
        <taxon>Pseudomonadota</taxon>
        <taxon>Gammaproteobacteria</taxon>
        <taxon>Enterobacterales</taxon>
        <taxon>Morganellaceae</taxon>
        <taxon>Morganella</taxon>
    </lineage>
</organism>
<accession>A0A1B8HU97</accession>
<comment type="caution">
    <text evidence="1">The sequence shown here is derived from an EMBL/GenBank/DDBJ whole genome shotgun (WGS) entry which is preliminary data.</text>
</comment>
<dbReference type="RefSeq" id="WP_067398236.1">
    <property type="nucleotide sequence ID" value="NZ_LZEY01000001.1"/>
</dbReference>
<name>A0A1B8HU97_9GAMM</name>
<evidence type="ECO:0000313" key="2">
    <source>
        <dbReference type="Proteomes" id="UP000092377"/>
    </source>
</evidence>
<evidence type="ECO:0000313" key="1">
    <source>
        <dbReference type="EMBL" id="OBU13341.1"/>
    </source>
</evidence>
<dbReference type="Proteomes" id="UP000092377">
    <property type="component" value="Unassembled WGS sequence"/>
</dbReference>
<proteinExistence type="predicted"/>
<dbReference type="EMBL" id="LZEY01000001">
    <property type="protein sequence ID" value="OBU13341.1"/>
    <property type="molecule type" value="Genomic_DNA"/>
</dbReference>
<sequence>MNNLITQKTSDVYKTASYASNYAKELRQELAPLINRLAVDYPTEAARYNGLINELVLMTTITASGIKNQI</sequence>
<dbReference type="AlphaFoldDB" id="A0A1B8HU97"/>